<dbReference type="EMBL" id="CP038267">
    <property type="protein sequence ID" value="QBR92100.1"/>
    <property type="molecule type" value="Genomic_DNA"/>
</dbReference>
<dbReference type="PANTHER" id="PTHR48050:SF13">
    <property type="entry name" value="STEROL 3-BETA-GLUCOSYLTRANSFERASE UGT80A2"/>
    <property type="match status" value="1"/>
</dbReference>
<proteinExistence type="predicted"/>
<dbReference type="InterPro" id="IPR004276">
    <property type="entry name" value="GlycoTrans_28_N"/>
</dbReference>
<gene>
    <name evidence="3" type="ORF">EXE57_07260</name>
</gene>
<evidence type="ECO:0000313" key="3">
    <source>
        <dbReference type="EMBL" id="QBR92100.1"/>
    </source>
</evidence>
<protein>
    <submittedName>
        <fullName evidence="3">Glycosyltransferase</fullName>
    </submittedName>
</protein>
<organism evidence="3 4">
    <name type="scientific">Nocardioides euryhalodurans</name>
    <dbReference type="NCBI Taxonomy" id="2518370"/>
    <lineage>
        <taxon>Bacteria</taxon>
        <taxon>Bacillati</taxon>
        <taxon>Actinomycetota</taxon>
        <taxon>Actinomycetes</taxon>
        <taxon>Propionibacteriales</taxon>
        <taxon>Nocardioidaceae</taxon>
        <taxon>Nocardioides</taxon>
    </lineage>
</organism>
<reference evidence="3 4" key="1">
    <citation type="submission" date="2019-03" db="EMBL/GenBank/DDBJ databases">
        <title>Three New Species of Nocardioides, Nocardioides euryhalodurans sp. nov., Nocardioides seonyuensis sp. nov. and Nocardioides eburneoflavus sp. nov., Iolated from Soil.</title>
        <authorList>
            <person name="Roh S.G."/>
            <person name="Lee C."/>
            <person name="Kim M.-K."/>
            <person name="Kim S.B."/>
        </authorList>
    </citation>
    <scope>NUCLEOTIDE SEQUENCE [LARGE SCALE GENOMIC DNA]</scope>
    <source>
        <strain evidence="3 4">MMS17-SY117</strain>
    </source>
</reference>
<dbReference type="CDD" id="cd03784">
    <property type="entry name" value="GT1_Gtf-like"/>
    <property type="match status" value="1"/>
</dbReference>
<dbReference type="KEGG" id="noy:EXE57_07260"/>
<dbReference type="Proteomes" id="UP000294894">
    <property type="component" value="Chromosome"/>
</dbReference>
<dbReference type="PANTHER" id="PTHR48050">
    <property type="entry name" value="STEROL 3-BETA-GLUCOSYLTRANSFERASE"/>
    <property type="match status" value="1"/>
</dbReference>
<feature type="domain" description="Erythromycin biosynthesis protein CIII-like C-terminal" evidence="2">
    <location>
        <begin position="307"/>
        <end position="416"/>
    </location>
</feature>
<dbReference type="FunFam" id="3.40.50.2000:FF:000009">
    <property type="entry name" value="Sterol 3-beta-glucosyltransferase UGT80A2"/>
    <property type="match status" value="1"/>
</dbReference>
<keyword evidence="4" id="KW-1185">Reference proteome</keyword>
<evidence type="ECO:0000259" key="2">
    <source>
        <dbReference type="Pfam" id="PF06722"/>
    </source>
</evidence>
<dbReference type="RefSeq" id="WP_135075704.1">
    <property type="nucleotide sequence ID" value="NZ_CP038267.1"/>
</dbReference>
<dbReference type="InterPro" id="IPR050426">
    <property type="entry name" value="Glycosyltransferase_28"/>
</dbReference>
<dbReference type="OrthoDB" id="3253247at2"/>
<dbReference type="GO" id="GO:0008194">
    <property type="term" value="F:UDP-glycosyltransferase activity"/>
    <property type="evidence" value="ECO:0007669"/>
    <property type="project" value="InterPro"/>
</dbReference>
<dbReference type="AlphaFoldDB" id="A0A4P7GJB8"/>
<feature type="domain" description="Glycosyltransferase family 28 N-terminal" evidence="1">
    <location>
        <begin position="4"/>
        <end position="69"/>
    </location>
</feature>
<evidence type="ECO:0000313" key="4">
    <source>
        <dbReference type="Proteomes" id="UP000294894"/>
    </source>
</evidence>
<dbReference type="GO" id="GO:0033072">
    <property type="term" value="P:vancomycin biosynthetic process"/>
    <property type="evidence" value="ECO:0007669"/>
    <property type="project" value="UniProtKB-ARBA"/>
</dbReference>
<dbReference type="GO" id="GO:0005975">
    <property type="term" value="P:carbohydrate metabolic process"/>
    <property type="evidence" value="ECO:0007669"/>
    <property type="project" value="InterPro"/>
</dbReference>
<dbReference type="SUPFAM" id="SSF53756">
    <property type="entry name" value="UDP-Glycosyltransferase/glycogen phosphorylase"/>
    <property type="match status" value="1"/>
</dbReference>
<name>A0A4P7GJB8_9ACTN</name>
<dbReference type="InterPro" id="IPR002213">
    <property type="entry name" value="UDP_glucos_trans"/>
</dbReference>
<keyword evidence="3" id="KW-0808">Transferase</keyword>
<evidence type="ECO:0000259" key="1">
    <source>
        <dbReference type="Pfam" id="PF03033"/>
    </source>
</evidence>
<dbReference type="Pfam" id="PF06722">
    <property type="entry name" value="EryCIII-like_C"/>
    <property type="match status" value="1"/>
</dbReference>
<sequence length="423" mass="44529">MRLALVTSGTRGDAQPLILLARELLERGHEPVLGLPPNLVALGEQAGLTTHALGPDTQQLVESEQGRAWLAAGDSKSFMKELSELSSRASEATTAGLLAACERAELVVAGVLMQDLALPLAEARGIPMVAVHSFPFDANRRYPNLFMTNRRLPGPLNLVSGKLFERVWWQGFSQEINAFRASVGLEATSVPTARQMARDGRVAIQAYDPLLTPGLAEAYGERRPLVGFLAPDGGFRDKLGEAGLPAPLADWLGDGEPPVFFGFGSMPVHDPDAAVTLITEVARRLEVRAVVNAGWGGLAALDPDGTDVTVVGQVDHDALLPRCRAAVHHGGAGTTYASLAAGVPTVVCSVFADQPFWGARLEELGLGATLRFADLDADRLEGALRRALDPAVAGRAAAVGGELRARPSATSRAVDIIEAALAG</sequence>
<dbReference type="Gene3D" id="3.40.50.2000">
    <property type="entry name" value="Glycogen Phosphorylase B"/>
    <property type="match status" value="2"/>
</dbReference>
<dbReference type="GO" id="GO:0016758">
    <property type="term" value="F:hexosyltransferase activity"/>
    <property type="evidence" value="ECO:0007669"/>
    <property type="project" value="InterPro"/>
</dbReference>
<dbReference type="InterPro" id="IPR010610">
    <property type="entry name" value="EryCIII-like_C"/>
</dbReference>
<dbReference type="Pfam" id="PF03033">
    <property type="entry name" value="Glyco_transf_28"/>
    <property type="match status" value="1"/>
</dbReference>
<accession>A0A4P7GJB8</accession>